<protein>
    <submittedName>
        <fullName evidence="5">Glycogen debranching enzyme/amylo-alpha-1,6-glucosidase</fullName>
    </submittedName>
</protein>
<feature type="domain" description="Glycogen debranching enzyme glucanotransferase" evidence="3">
    <location>
        <begin position="155"/>
        <end position="587"/>
    </location>
</feature>
<dbReference type="CDD" id="cd11327">
    <property type="entry name" value="AmyAc_Glg_debranch_2"/>
    <property type="match status" value="1"/>
</dbReference>
<feature type="domain" description="Glycogen debranching enzyme C-terminal" evidence="1">
    <location>
        <begin position="1037"/>
        <end position="1479"/>
    </location>
</feature>
<dbReference type="InterPro" id="IPR032788">
    <property type="entry name" value="AGL_central"/>
</dbReference>
<dbReference type="SUPFAM" id="SSF51445">
    <property type="entry name" value="(Trans)glycosidases"/>
    <property type="match status" value="1"/>
</dbReference>
<dbReference type="PANTHER" id="PTHR10569:SF2">
    <property type="entry name" value="GLYCOGEN DEBRANCHING ENZYME"/>
    <property type="match status" value="1"/>
</dbReference>
<feature type="domain" description="Eukaryotic glycogen debranching enzyme N-terminal" evidence="2">
    <location>
        <begin position="70"/>
        <end position="151"/>
    </location>
</feature>
<dbReference type="InterPro" id="IPR008928">
    <property type="entry name" value="6-hairpin_glycosidase_sf"/>
</dbReference>
<evidence type="ECO:0000313" key="5">
    <source>
        <dbReference type="EMBL" id="AOE43282.1"/>
    </source>
</evidence>
<dbReference type="FunFam" id="3.20.20.80:FF:000070">
    <property type="entry name" value="GDB1p Glycogen debranching enzyme"/>
    <property type="match status" value="1"/>
</dbReference>
<dbReference type="InterPro" id="IPR032790">
    <property type="entry name" value="GDE_C"/>
</dbReference>
<accession>A0A1L2FUY6</accession>
<dbReference type="Gene3D" id="3.20.20.80">
    <property type="entry name" value="Glycosidases"/>
    <property type="match status" value="2"/>
</dbReference>
<sequence>MIQPESVQPEASAQVKQKMQIETPVGGSDNVFSITLGGNGAEPPFSRKGLALPRAGLLRIIIPAGLEVTALEPSLLSNYPTSDKEPFVRERLTASFTRVSPYSGRNDIVFEQRISRAGCFDYAVEWREQSSGKTKRGSLGTFQVAPQLQINGCPLPGAGIVLQTVLTKCMGPIAQWEPHIASASAAGYNMIHFTPVQQVGASGSAYSIFDQLSLSTSLFAKDAAPSGEQARMQALGAAIKDAEQRHGILSMVDLVWNHTAHNSAWLIEHPEAGYNPENSPHLKPAIVLDTALAQHSRRLDGVEVLTVEQLDDLIVRLCDDCIQPLRLWEFYVLDVTAEMVRFDAHAPPPSSPPPQLLPLSPKGVNESPQMLTILLRHVARDPSYERHSLRVDTEAALRSLSTNTTFRNYTPEERRAKYEDLLRLANLTLYREYDQDLEAMLSNIRERVKYERISTHGPRLGPISVRSPLVASYFTQVVVRDAASNKSRTVCLANNGWIYNYNPSVDFASGSSKAYLRRDVIVWGDCVKLRYGASPADNPWLWKHMRDYTERMASLFHAIRIDNCHSTPIHVAQYLLDAARAVRPSLYVTCELFTGSEELDDEFVRRLGINSLIREAMVCHDSWELGRVTHRYGGRPVASLLAPHEHSRFVASPHPYEVQPLAPHLPPALFMDCTHDNQTPAQKRTVQDSLPNSAIVAMTVSAIGSTRGYDELFPATIDLISNQHILPLIYTSSYDEIHIHQEHNVILIQRFSPSLNKSVFLLAHTAFSHPTAPEDVQLPEAINIPCRITEFVAGARISNVHQFNRNDSVLTGIDVDLEVYIGDKVFERFCYVESELKDFPPGSILIFRGEVPKDCVDRMKSIGELVANRESLQQTLQPLSLIDLNFLLFRHPYEEQQGGGGGYNLPGYGTLPFCGLQGFATILDRVSEWNDLSHPLCNNVREGNWAIDYIVGRLSSRPALCPLQGWISQAFELVKQLPRHFIPKYFNLVVLSVYRRVIERVISHMSPFVQQGGWFVHSLALASVQFYGVCTPLLNNSAVLSDFTEPTASMAAGLPHFCAGYMRSWGRDTFIALRGLLLSTNRLQEAKQLIIGFGASLQFGLIPNLLDSGNRPRYNSRDSTWWYLKSVQEFSDALPSDTERRAFLSTRILRLFPRNPSQPHTTLHDLIQEIMQEHANGIKFREPFAGKEIDEKMKDEGFNIEINLNQENGFLYGGNLANCGTWMDKMGDSARAHNLGDPATPRDGAPIEITAMLFCTLRWLVRLNKAGLFSHAGVGSLTYDAWQQRLSDNFERFYYVPGSADDKKFQINTSFVRRRHIYKDTVGGRNGLADYQFRPNFLVAMAMAPELFTRERASKTLDLARSFLLGPLGVKTLDPNDTDYHANYDNSLDTDYRPTAKGFNYHNGPEWLWPYGFYLEALMLFGNHSSPLALRHTVESLLVKHKAFISQSSFASLPELTNRDGAPCRDGCDSQAWSIGTILAALHRLCSMNNQ</sequence>
<organism evidence="5">
    <name type="scientific">Rostrostelium ellipticum</name>
    <dbReference type="NCBI Taxonomy" id="361140"/>
    <lineage>
        <taxon>Eukaryota</taxon>
        <taxon>Amoebozoa</taxon>
        <taxon>Evosea</taxon>
        <taxon>Eumycetozoa</taxon>
        <taxon>Dictyostelia</taxon>
        <taxon>Acytosteliales</taxon>
        <taxon>Acytosteliaceae</taxon>
        <taxon>Rostrostelium</taxon>
    </lineage>
</organism>
<evidence type="ECO:0000259" key="1">
    <source>
        <dbReference type="Pfam" id="PF06202"/>
    </source>
</evidence>
<dbReference type="PANTHER" id="PTHR10569">
    <property type="entry name" value="GLYCOGEN DEBRANCHING ENZYME"/>
    <property type="match status" value="1"/>
</dbReference>
<evidence type="ECO:0000259" key="4">
    <source>
        <dbReference type="Pfam" id="PF14702"/>
    </source>
</evidence>
<dbReference type="InterPro" id="IPR017853">
    <property type="entry name" value="GH"/>
</dbReference>
<proteinExistence type="predicted"/>
<dbReference type="GO" id="GO:0004135">
    <property type="term" value="F:amylo-alpha-1,6-glucosidase activity"/>
    <property type="evidence" value="ECO:0007669"/>
    <property type="project" value="InterPro"/>
</dbReference>
<dbReference type="Gene3D" id="1.50.10.10">
    <property type="match status" value="1"/>
</dbReference>
<evidence type="ECO:0000259" key="2">
    <source>
        <dbReference type="Pfam" id="PF14699"/>
    </source>
</evidence>
<gene>
    <name evidence="5" type="primary">agl</name>
</gene>
<dbReference type="GO" id="GO:0004134">
    <property type="term" value="F:4-alpha-glucanotransferase activity"/>
    <property type="evidence" value="ECO:0007669"/>
    <property type="project" value="InterPro"/>
</dbReference>
<dbReference type="EMBL" id="KX539437">
    <property type="protein sequence ID" value="AOE43282.1"/>
    <property type="molecule type" value="Genomic_DNA"/>
</dbReference>
<dbReference type="Pfam" id="PF14702">
    <property type="entry name" value="hGDE_central"/>
    <property type="match status" value="1"/>
</dbReference>
<dbReference type="GO" id="GO:0005980">
    <property type="term" value="P:glycogen catabolic process"/>
    <property type="evidence" value="ECO:0007669"/>
    <property type="project" value="InterPro"/>
</dbReference>
<reference evidence="5" key="1">
    <citation type="submission" date="2016-06" db="EMBL/GenBank/DDBJ databases">
        <title>A core phylogeny of Dictyostelia derived from 50 functionally divergent proteins retrieved from five existing and six newly sequenced genomes.</title>
        <authorList>
            <person name="Singh R."/>
            <person name="Schilde C."/>
            <person name="Gezzard T."/>
            <person name="Schaap P."/>
        </authorList>
    </citation>
    <scope>NUCLEOTIDE SEQUENCE</scope>
    <source>
        <strain evidence="5">AE2</strain>
    </source>
</reference>
<dbReference type="Pfam" id="PF14701">
    <property type="entry name" value="hDGE_amylase"/>
    <property type="match status" value="1"/>
</dbReference>
<dbReference type="Pfam" id="PF06202">
    <property type="entry name" value="GDE_C"/>
    <property type="match status" value="1"/>
</dbReference>
<feature type="domain" description="Glycogen debranching enzyme central" evidence="4">
    <location>
        <begin position="731"/>
        <end position="954"/>
    </location>
</feature>
<dbReference type="SUPFAM" id="SSF48208">
    <property type="entry name" value="Six-hairpin glycosidases"/>
    <property type="match status" value="1"/>
</dbReference>
<dbReference type="Pfam" id="PF14699">
    <property type="entry name" value="hGDE_N"/>
    <property type="match status" value="1"/>
</dbReference>
<dbReference type="InterPro" id="IPR010401">
    <property type="entry name" value="AGL/Gdb1"/>
</dbReference>
<dbReference type="InterPro" id="IPR029436">
    <property type="entry name" value="AGL_euk_N"/>
</dbReference>
<name>A0A1L2FUY6_9MYCE</name>
<evidence type="ECO:0000259" key="3">
    <source>
        <dbReference type="Pfam" id="PF14701"/>
    </source>
</evidence>
<dbReference type="InterPro" id="IPR032792">
    <property type="entry name" value="AGL_glucanoTrfase"/>
</dbReference>
<dbReference type="InterPro" id="IPR012341">
    <property type="entry name" value="6hp_glycosidase-like_sf"/>
</dbReference>